<keyword evidence="2" id="KW-0812">Transmembrane</keyword>
<keyword evidence="4" id="KW-1185">Reference proteome</keyword>
<feature type="transmembrane region" description="Helical" evidence="2">
    <location>
        <begin position="70"/>
        <end position="94"/>
    </location>
</feature>
<proteinExistence type="predicted"/>
<dbReference type="EMBL" id="JALNTZ010000004">
    <property type="protein sequence ID" value="KAJ3653531.1"/>
    <property type="molecule type" value="Genomic_DNA"/>
</dbReference>
<evidence type="ECO:0000313" key="3">
    <source>
        <dbReference type="EMBL" id="KAJ3653531.1"/>
    </source>
</evidence>
<name>A0AA38IG28_9CUCU</name>
<organism evidence="3 4">
    <name type="scientific">Zophobas morio</name>
    <dbReference type="NCBI Taxonomy" id="2755281"/>
    <lineage>
        <taxon>Eukaryota</taxon>
        <taxon>Metazoa</taxon>
        <taxon>Ecdysozoa</taxon>
        <taxon>Arthropoda</taxon>
        <taxon>Hexapoda</taxon>
        <taxon>Insecta</taxon>
        <taxon>Pterygota</taxon>
        <taxon>Neoptera</taxon>
        <taxon>Endopterygota</taxon>
        <taxon>Coleoptera</taxon>
        <taxon>Polyphaga</taxon>
        <taxon>Cucujiformia</taxon>
        <taxon>Tenebrionidae</taxon>
        <taxon>Zophobas</taxon>
    </lineage>
</organism>
<gene>
    <name evidence="3" type="ORF">Zmor_012778</name>
</gene>
<comment type="caution">
    <text evidence="3">The sequence shown here is derived from an EMBL/GenBank/DDBJ whole genome shotgun (WGS) entry which is preliminary data.</text>
</comment>
<feature type="region of interest" description="Disordered" evidence="1">
    <location>
        <begin position="101"/>
        <end position="129"/>
    </location>
</feature>
<evidence type="ECO:0000256" key="1">
    <source>
        <dbReference type="SAM" id="MobiDB-lite"/>
    </source>
</evidence>
<evidence type="ECO:0000313" key="4">
    <source>
        <dbReference type="Proteomes" id="UP001168821"/>
    </source>
</evidence>
<dbReference type="Proteomes" id="UP001168821">
    <property type="component" value="Unassembled WGS sequence"/>
</dbReference>
<sequence length="139" mass="15678">MNIIGQEFLIYRFDLDKVIRTSATIYVVKLVKNEMNVLVAIFITLQPVFATQDPSKVSAQEIWSEFKKNILLAGLVIASISAAIIFGTLMVCLYKYIQSKQTPRSDDSNQEVASNDSNQERVSYDSRSGSVDLQFNQNM</sequence>
<keyword evidence="2" id="KW-1133">Transmembrane helix</keyword>
<keyword evidence="2" id="KW-0472">Membrane</keyword>
<reference evidence="3" key="1">
    <citation type="journal article" date="2023" name="G3 (Bethesda)">
        <title>Whole genome assemblies of Zophobas morio and Tenebrio molitor.</title>
        <authorList>
            <person name="Kaur S."/>
            <person name="Stinson S.A."/>
            <person name="diCenzo G.C."/>
        </authorList>
    </citation>
    <scope>NUCLEOTIDE SEQUENCE</scope>
    <source>
        <strain evidence="3">QUZm001</strain>
    </source>
</reference>
<protein>
    <submittedName>
        <fullName evidence="3">Uncharacterized protein</fullName>
    </submittedName>
</protein>
<accession>A0AA38IG28</accession>
<evidence type="ECO:0000256" key="2">
    <source>
        <dbReference type="SAM" id="Phobius"/>
    </source>
</evidence>
<dbReference type="AlphaFoldDB" id="A0AA38IG28"/>